<keyword evidence="8 11" id="KW-0030">Aminoacyl-tRNA synthetase</keyword>
<dbReference type="Gene3D" id="3.40.50.620">
    <property type="entry name" value="HUPs"/>
    <property type="match status" value="1"/>
</dbReference>
<dbReference type="OrthoDB" id="428822at2759"/>
<keyword evidence="4 11" id="KW-0436">Ligase</keyword>
<dbReference type="Pfam" id="PF00749">
    <property type="entry name" value="tRNA-synt_1c"/>
    <property type="match status" value="1"/>
</dbReference>
<evidence type="ECO:0000256" key="11">
    <source>
        <dbReference type="RuleBase" id="RU363037"/>
    </source>
</evidence>
<accession>A0A9N9CMT9</accession>
<evidence type="ECO:0000256" key="6">
    <source>
        <dbReference type="ARBA" id="ARBA00022840"/>
    </source>
</evidence>
<keyword evidence="15" id="KW-1185">Reference proteome</keyword>
<feature type="domain" description="Glutamyl/glutaminyl-tRNA synthetase class Ib catalytic" evidence="12">
    <location>
        <begin position="35"/>
        <end position="319"/>
    </location>
</feature>
<evidence type="ECO:0000256" key="9">
    <source>
        <dbReference type="ARBA" id="ARBA00030865"/>
    </source>
</evidence>
<dbReference type="GO" id="GO:0000049">
    <property type="term" value="F:tRNA binding"/>
    <property type="evidence" value="ECO:0007669"/>
    <property type="project" value="InterPro"/>
</dbReference>
<dbReference type="InterPro" id="IPR008925">
    <property type="entry name" value="aa_tRNA-synth_I_cd-bd_sf"/>
</dbReference>
<organism evidence="14 15">
    <name type="scientific">Paraglomus brasilianum</name>
    <dbReference type="NCBI Taxonomy" id="144538"/>
    <lineage>
        <taxon>Eukaryota</taxon>
        <taxon>Fungi</taxon>
        <taxon>Fungi incertae sedis</taxon>
        <taxon>Mucoromycota</taxon>
        <taxon>Glomeromycotina</taxon>
        <taxon>Glomeromycetes</taxon>
        <taxon>Paraglomerales</taxon>
        <taxon>Paraglomeraceae</taxon>
        <taxon>Paraglomus</taxon>
    </lineage>
</organism>
<dbReference type="InterPro" id="IPR049940">
    <property type="entry name" value="GluQ/Sye"/>
</dbReference>
<protein>
    <recommendedName>
        <fullName evidence="10">Glutamate--tRNA ligase, mitochondrial</fullName>
        <ecNumber evidence="3">6.1.1.17</ecNumber>
    </recommendedName>
    <alternativeName>
        <fullName evidence="9">Glutamyl-tRNA synthetase</fullName>
    </alternativeName>
</protein>
<dbReference type="InterPro" id="IPR045462">
    <property type="entry name" value="aa-tRNA-synth_I_cd-bd"/>
</dbReference>
<dbReference type="InterPro" id="IPR020058">
    <property type="entry name" value="Glu/Gln-tRNA-synth_Ib_cat-dom"/>
</dbReference>
<feature type="domain" description="Aminoacyl-tRNA synthetase class I anticodon-binding" evidence="13">
    <location>
        <begin position="392"/>
        <end position="523"/>
    </location>
</feature>
<dbReference type="AlphaFoldDB" id="A0A9N9CMT9"/>
<evidence type="ECO:0000256" key="2">
    <source>
        <dbReference type="ARBA" id="ARBA00007894"/>
    </source>
</evidence>
<evidence type="ECO:0000256" key="3">
    <source>
        <dbReference type="ARBA" id="ARBA00012835"/>
    </source>
</evidence>
<dbReference type="EMBL" id="CAJVPI010001278">
    <property type="protein sequence ID" value="CAG8604618.1"/>
    <property type="molecule type" value="Genomic_DNA"/>
</dbReference>
<evidence type="ECO:0000313" key="14">
    <source>
        <dbReference type="EMBL" id="CAG8604618.1"/>
    </source>
</evidence>
<dbReference type="GO" id="GO:0005524">
    <property type="term" value="F:ATP binding"/>
    <property type="evidence" value="ECO:0007669"/>
    <property type="project" value="UniProtKB-KW"/>
</dbReference>
<dbReference type="GO" id="GO:0006424">
    <property type="term" value="P:glutamyl-tRNA aminoacylation"/>
    <property type="evidence" value="ECO:0007669"/>
    <property type="project" value="InterPro"/>
</dbReference>
<keyword evidence="7 11" id="KW-0648">Protein biosynthesis</keyword>
<sequence>MRKLQVNPRSFVFFARRACTHTHTLQAQSPKQSAVRVRFAPSPTGYLHLGGLRTALFNYLFARKSGGKFLLRIEDTDRARYVPGAVENLVKTLQWAELTYDEGPGKGEHGPYYQENKVYRCFCTQERLQQVRLESQKSGREMVYDRHCLHLSAKEIDENLSQGLPYTVRLKAPDGDLVVKDLVHGSIKFSGKIIDDAILLKSDGYPTYHLANVIDDHLMCITHVMRGEEWLPSTPKHLLLYQAFGWIPPYFAHVPLLFNPDRTKLSKRSGDVNVEDFARNGYLPEAVLNFVALLGWYPPSANEVMTLDDMIRENDTQTCLKTRITDAVIINAFKFSLEHLNKSPAIVMHEKLDFLNKQHLLRKAGTPAGLDELVAMLRIMVRKKLRGSEGEYRLENEYLARVLNTIKERIRNVKDIPELCEYFFVDPDYDTKSAEEFRSKISDEKLRTTAVNALEKLNLIRGDNFTLDGLKMAIDSIIKDTRLKPKDVKSALRYIITGTQVGAHIAETIHTLGDDICIRRLKSFRRY</sequence>
<dbReference type="Proteomes" id="UP000789739">
    <property type="component" value="Unassembled WGS sequence"/>
</dbReference>
<dbReference type="HAMAP" id="MF_00022">
    <property type="entry name" value="Glu_tRNA_synth_type1"/>
    <property type="match status" value="1"/>
</dbReference>
<comment type="subcellular location">
    <subcellularLocation>
        <location evidence="1">Mitochondrion</location>
    </subcellularLocation>
</comment>
<dbReference type="InterPro" id="IPR004527">
    <property type="entry name" value="Glu-tRNA-ligase_bac/mito"/>
</dbReference>
<dbReference type="PANTHER" id="PTHR43311">
    <property type="entry name" value="GLUTAMATE--TRNA LIGASE"/>
    <property type="match status" value="1"/>
</dbReference>
<proteinExistence type="inferred from homology"/>
<name>A0A9N9CMT9_9GLOM</name>
<comment type="similarity">
    <text evidence="2">Belongs to the class-I aminoacyl-tRNA synthetase family. Glutamate--tRNA ligase type 1 subfamily.</text>
</comment>
<keyword evidence="6 11" id="KW-0067">ATP-binding</keyword>
<dbReference type="SUPFAM" id="SSF52374">
    <property type="entry name" value="Nucleotidylyl transferase"/>
    <property type="match status" value="1"/>
</dbReference>
<dbReference type="EC" id="6.1.1.17" evidence="3"/>
<dbReference type="GO" id="GO:0005739">
    <property type="term" value="C:mitochondrion"/>
    <property type="evidence" value="ECO:0007669"/>
    <property type="project" value="UniProtKB-SubCell"/>
</dbReference>
<comment type="caution">
    <text evidence="14">The sequence shown here is derived from an EMBL/GenBank/DDBJ whole genome shotgun (WGS) entry which is preliminary data.</text>
</comment>
<dbReference type="InterPro" id="IPR014729">
    <property type="entry name" value="Rossmann-like_a/b/a_fold"/>
</dbReference>
<evidence type="ECO:0000259" key="13">
    <source>
        <dbReference type="Pfam" id="PF19269"/>
    </source>
</evidence>
<gene>
    <name evidence="14" type="ORF">PBRASI_LOCUS7834</name>
</gene>
<evidence type="ECO:0000256" key="10">
    <source>
        <dbReference type="ARBA" id="ARBA00072917"/>
    </source>
</evidence>
<dbReference type="InterPro" id="IPR001412">
    <property type="entry name" value="aa-tRNA-synth_I_CS"/>
</dbReference>
<keyword evidence="5 11" id="KW-0547">Nucleotide-binding</keyword>
<reference evidence="14" key="1">
    <citation type="submission" date="2021-06" db="EMBL/GenBank/DDBJ databases">
        <authorList>
            <person name="Kallberg Y."/>
            <person name="Tangrot J."/>
            <person name="Rosling A."/>
        </authorList>
    </citation>
    <scope>NUCLEOTIDE SEQUENCE</scope>
    <source>
        <strain evidence="14">BR232B</strain>
    </source>
</reference>
<evidence type="ECO:0000256" key="4">
    <source>
        <dbReference type="ARBA" id="ARBA00022598"/>
    </source>
</evidence>
<evidence type="ECO:0000259" key="12">
    <source>
        <dbReference type="Pfam" id="PF00749"/>
    </source>
</evidence>
<dbReference type="FunFam" id="3.40.50.620:FF:000045">
    <property type="entry name" value="Glutamate--tRNA ligase, mitochondrial"/>
    <property type="match status" value="1"/>
</dbReference>
<dbReference type="NCBIfam" id="TIGR00464">
    <property type="entry name" value="gltX_bact"/>
    <property type="match status" value="1"/>
</dbReference>
<dbReference type="PRINTS" id="PR00987">
    <property type="entry name" value="TRNASYNTHGLU"/>
</dbReference>
<dbReference type="SUPFAM" id="SSF48163">
    <property type="entry name" value="An anticodon-binding domain of class I aminoacyl-tRNA synthetases"/>
    <property type="match status" value="1"/>
</dbReference>
<dbReference type="Gene3D" id="1.10.10.350">
    <property type="match status" value="1"/>
</dbReference>
<dbReference type="InterPro" id="IPR020751">
    <property type="entry name" value="aa-tRNA-synth_I_codon-bd_sub2"/>
</dbReference>
<evidence type="ECO:0000256" key="7">
    <source>
        <dbReference type="ARBA" id="ARBA00022917"/>
    </source>
</evidence>
<evidence type="ECO:0000313" key="15">
    <source>
        <dbReference type="Proteomes" id="UP000789739"/>
    </source>
</evidence>
<dbReference type="CDD" id="cd00808">
    <property type="entry name" value="GluRS_core"/>
    <property type="match status" value="1"/>
</dbReference>
<dbReference type="InterPro" id="IPR033910">
    <property type="entry name" value="GluRS_core"/>
</dbReference>
<dbReference type="PROSITE" id="PS00178">
    <property type="entry name" value="AA_TRNA_LIGASE_I"/>
    <property type="match status" value="1"/>
</dbReference>
<evidence type="ECO:0000256" key="5">
    <source>
        <dbReference type="ARBA" id="ARBA00022741"/>
    </source>
</evidence>
<dbReference type="InterPro" id="IPR000924">
    <property type="entry name" value="Glu/Gln-tRNA-synth"/>
</dbReference>
<evidence type="ECO:0000256" key="8">
    <source>
        <dbReference type="ARBA" id="ARBA00023146"/>
    </source>
</evidence>
<dbReference type="GO" id="GO:0008270">
    <property type="term" value="F:zinc ion binding"/>
    <property type="evidence" value="ECO:0007669"/>
    <property type="project" value="InterPro"/>
</dbReference>
<evidence type="ECO:0000256" key="1">
    <source>
        <dbReference type="ARBA" id="ARBA00004173"/>
    </source>
</evidence>
<dbReference type="Pfam" id="PF19269">
    <property type="entry name" value="Anticodon_2"/>
    <property type="match status" value="1"/>
</dbReference>
<dbReference type="PANTHER" id="PTHR43311:SF2">
    <property type="entry name" value="GLUTAMATE--TRNA LIGASE, MITOCHONDRIAL-RELATED"/>
    <property type="match status" value="1"/>
</dbReference>
<dbReference type="GO" id="GO:0004818">
    <property type="term" value="F:glutamate-tRNA ligase activity"/>
    <property type="evidence" value="ECO:0007669"/>
    <property type="project" value="UniProtKB-EC"/>
</dbReference>